<accession>A0ABR6XQU9</accession>
<protein>
    <submittedName>
        <fullName evidence="1">Uncharacterized protein</fullName>
    </submittedName>
</protein>
<dbReference type="EMBL" id="JACOFU010000003">
    <property type="protein sequence ID" value="MBC3831842.1"/>
    <property type="molecule type" value="Genomic_DNA"/>
</dbReference>
<sequence>MRQHNTCNNSAASADHPFHPLSFELQRCAPQSKQRMHELWAQMAGTPHLPDQAVVFSEWPIVASQRLQDKLIERAQALCQILQPQLQAQAVQNSGWTQGVAADVLTIDYAIICDGDAWDIRLVEFQAFTSLLTMGYRLHQVHSQLWPQLADCPPWQGAKSEQSWLQSSRSWLAGGESPALLEYQAWQRGTLFDLHATSLLWNMPIIEPHQIEIDAKGRLFSKQHGVRQQHDKILNRLILSELQESDQFSHRLLTTQLNWHSHPAWYFLVHKGLSAELKIPFEPKNVKANQWHDLNLPAHDLVAKNIFSCGGKDLKIGPSSKELDELSSAGQGDQWIVQPRYRPYPVMMTSTGTPVFAEARLIVQLQENQQTRIAMQILRMYCAEQASASFFQGREGEGASILHRPPNE</sequence>
<keyword evidence="2" id="KW-1185">Reference proteome</keyword>
<proteinExistence type="predicted"/>
<organism evidence="1 2">
    <name type="scientific">Undibacterium amnicola</name>
    <dbReference type="NCBI Taxonomy" id="1834038"/>
    <lineage>
        <taxon>Bacteria</taxon>
        <taxon>Pseudomonadati</taxon>
        <taxon>Pseudomonadota</taxon>
        <taxon>Betaproteobacteria</taxon>
        <taxon>Burkholderiales</taxon>
        <taxon>Oxalobacteraceae</taxon>
        <taxon>Undibacterium</taxon>
    </lineage>
</organism>
<comment type="caution">
    <text evidence="1">The sequence shown here is derived from an EMBL/GenBank/DDBJ whole genome shotgun (WGS) entry which is preliminary data.</text>
</comment>
<reference evidence="1 2" key="1">
    <citation type="submission" date="2020-08" db="EMBL/GenBank/DDBJ databases">
        <title>Novel species isolated from subtropical streams in China.</title>
        <authorList>
            <person name="Lu H."/>
        </authorList>
    </citation>
    <scope>NUCLEOTIDE SEQUENCE [LARGE SCALE GENOMIC DNA]</scope>
    <source>
        <strain evidence="1 2">KCTC 52442</strain>
    </source>
</reference>
<evidence type="ECO:0000313" key="1">
    <source>
        <dbReference type="EMBL" id="MBC3831842.1"/>
    </source>
</evidence>
<name>A0ABR6XQU9_9BURK</name>
<gene>
    <name evidence="1" type="ORF">H8K33_10005</name>
</gene>
<evidence type="ECO:0000313" key="2">
    <source>
        <dbReference type="Proteomes" id="UP000643610"/>
    </source>
</evidence>
<dbReference type="Proteomes" id="UP000643610">
    <property type="component" value="Unassembled WGS sequence"/>
</dbReference>